<dbReference type="PANTHER" id="PTHR16518">
    <property type="entry name" value="G-PROTEIN COUPLED RECEPTOR 153, 162"/>
    <property type="match status" value="1"/>
</dbReference>
<feature type="region of interest" description="Disordered" evidence="1">
    <location>
        <begin position="335"/>
        <end position="366"/>
    </location>
</feature>
<feature type="transmembrane region" description="Helical" evidence="2">
    <location>
        <begin position="119"/>
        <end position="140"/>
    </location>
</feature>
<dbReference type="GO" id="GO:0004930">
    <property type="term" value="F:G protein-coupled receptor activity"/>
    <property type="evidence" value="ECO:0007669"/>
    <property type="project" value="InterPro"/>
</dbReference>
<feature type="transmembrane region" description="Helical" evidence="2">
    <location>
        <begin position="231"/>
        <end position="250"/>
    </location>
</feature>
<dbReference type="SUPFAM" id="SSF81321">
    <property type="entry name" value="Family A G protein-coupled receptor-like"/>
    <property type="match status" value="1"/>
</dbReference>
<dbReference type="PANTHER" id="PTHR16518:SF4">
    <property type="entry name" value="G-PROTEIN COUPLED RECEPTOR 153 ISOFORM X1-RELATED"/>
    <property type="match status" value="1"/>
</dbReference>
<keyword evidence="4" id="KW-1185">Reference proteome</keyword>
<accession>A0A8W8K801</accession>
<evidence type="ECO:0008006" key="5">
    <source>
        <dbReference type="Google" id="ProtNLM"/>
    </source>
</evidence>
<dbReference type="EnsemblMetazoa" id="G22827.4">
    <property type="protein sequence ID" value="G22827.4:cds"/>
    <property type="gene ID" value="G22827"/>
</dbReference>
<feature type="region of interest" description="Disordered" evidence="1">
    <location>
        <begin position="534"/>
        <end position="559"/>
    </location>
</feature>
<dbReference type="AlphaFoldDB" id="A0A8W8K801"/>
<reference evidence="3" key="1">
    <citation type="submission" date="2022-08" db="UniProtKB">
        <authorList>
            <consortium name="EnsemblMetazoa"/>
        </authorList>
    </citation>
    <scope>IDENTIFICATION</scope>
    <source>
        <strain evidence="3">05x7-T-G4-1.051#20</strain>
    </source>
</reference>
<keyword evidence="2" id="KW-0472">Membrane</keyword>
<dbReference type="EnsemblMetazoa" id="G22827.6">
    <property type="protein sequence ID" value="G22827.6:cds"/>
    <property type="gene ID" value="G22827"/>
</dbReference>
<evidence type="ECO:0000313" key="3">
    <source>
        <dbReference type="EnsemblMetazoa" id="G22827.7:cds"/>
    </source>
</evidence>
<feature type="transmembrane region" description="Helical" evidence="2">
    <location>
        <begin position="6"/>
        <end position="26"/>
    </location>
</feature>
<evidence type="ECO:0000256" key="2">
    <source>
        <dbReference type="SAM" id="Phobius"/>
    </source>
</evidence>
<proteinExistence type="predicted"/>
<feature type="compositionally biased region" description="Low complexity" evidence="1">
    <location>
        <begin position="397"/>
        <end position="410"/>
    </location>
</feature>
<dbReference type="PRINTS" id="PR01991">
    <property type="entry name" value="GPR153GPR162"/>
</dbReference>
<name>A0A8W8K801_MAGGI</name>
<sequence length="948" mass="106571">MIAGPLPWLVLAPLAVLTDLLTVVFVCHYRRQFHGTDVVFISILVCMVLNALVAPLVPALLDITHSEWNENLCHFFVWSALTLRLVHVSSLAMLSFHWSKILRTSSRRIKISTTTLVKIMTPVFWGVCTIIGLLPIIGAVPDRFKSNKDCLFLLSDLGLGFVIFMIVYVLTMICISLVCSFDSLALIHYAKKIAFIKYGAGRFYLPRKNDGLSENYTVHERYGQLNFAADLCRLVTIVTCFSVVANHLPYVVTEFLYMSIGTDRSLSEELVTWLPLMEALVLPYFLWFGSRRYKHAISYIFKVHILRRNHDNEENPDSCTLQSFTRKIKDVHTLPRPVHLPNNLSSSGSTRVNSTKFQRGEGSPQNFNIQNKIKVNIEQTNRGDMYRNGGSLDSRSPRQFQRSGSSGSRSDQMKKKHLPSIFINETLNDSSPKRLNTGPNAGVVMVRAMSETESGSVHSMYYVSSDYHPDCLNTDSLPRSSSIEHANSAGNPQTVTDGRIHLNRYNSNSLPRMHHHGNGNAIGVLSSSFGSIPRKKPPKMGLRSNSGSSSSLYRTHSRSSSGNVYFVGHSRSASGTIFRSSNITIPYIYEIQPGKERMVPRQSSERSESEGVAGQYCESDIDNVLECSSMRSEDIQSTSKPIEIPSVTYIERGHISPDKHRHSMSSRQNDLAFHRQKDKEQLSDENDSGCMANYTDDNFESFNVNKQSNAATNPTFRLSDTELDGFTTSELLSSKPYSYLSNLNKTKTHTPNFKSPWINLELPEERPSFLDREKSVEYAFFNNQLTTSSESTDVTPSPRFDENTDRGFEEALNASYNSRESLCSFNGAYVESVSECTDMGDFFDTHHSEDGNEFKTQAIVSRISPASLTDPFCEYQDSLPITKSKDCSENYTDFSENGNSRPISGPSPWPNSAKNSASVDLSFESDFSNERQVQDDGRPYQDIEAVYF</sequence>
<dbReference type="EnsemblMetazoa" id="G22827.11">
    <property type="protein sequence ID" value="G22827.11:cds"/>
    <property type="gene ID" value="G22827"/>
</dbReference>
<dbReference type="InterPro" id="IPR022347">
    <property type="entry name" value="GCR_153/162"/>
</dbReference>
<dbReference type="GO" id="GO:0016020">
    <property type="term" value="C:membrane"/>
    <property type="evidence" value="ECO:0007669"/>
    <property type="project" value="InterPro"/>
</dbReference>
<feature type="transmembrane region" description="Helical" evidence="2">
    <location>
        <begin position="77"/>
        <end position="98"/>
    </location>
</feature>
<feature type="transmembrane region" description="Helical" evidence="2">
    <location>
        <begin position="38"/>
        <end position="57"/>
    </location>
</feature>
<dbReference type="OrthoDB" id="6158417at2759"/>
<dbReference type="OMA" id="WPSSYRI"/>
<dbReference type="EnsemblMetazoa" id="G22827.5">
    <property type="protein sequence ID" value="G22827.5:cds"/>
    <property type="gene ID" value="G22827"/>
</dbReference>
<protein>
    <recommendedName>
        <fullName evidence="5">G-protein coupled receptors family 1 profile domain-containing protein</fullName>
    </recommendedName>
</protein>
<dbReference type="Proteomes" id="UP000005408">
    <property type="component" value="Unassembled WGS sequence"/>
</dbReference>
<feature type="region of interest" description="Disordered" evidence="1">
    <location>
        <begin position="890"/>
        <end position="942"/>
    </location>
</feature>
<evidence type="ECO:0000313" key="4">
    <source>
        <dbReference type="Proteomes" id="UP000005408"/>
    </source>
</evidence>
<dbReference type="EnsemblMetazoa" id="G22827.7">
    <property type="protein sequence ID" value="G22827.7:cds"/>
    <property type="gene ID" value="G22827"/>
</dbReference>
<organism evidence="3 4">
    <name type="scientific">Magallana gigas</name>
    <name type="common">Pacific oyster</name>
    <name type="synonym">Crassostrea gigas</name>
    <dbReference type="NCBI Taxonomy" id="29159"/>
    <lineage>
        <taxon>Eukaryota</taxon>
        <taxon>Metazoa</taxon>
        <taxon>Spiralia</taxon>
        <taxon>Lophotrochozoa</taxon>
        <taxon>Mollusca</taxon>
        <taxon>Bivalvia</taxon>
        <taxon>Autobranchia</taxon>
        <taxon>Pteriomorphia</taxon>
        <taxon>Ostreida</taxon>
        <taxon>Ostreoidea</taxon>
        <taxon>Ostreidae</taxon>
        <taxon>Magallana</taxon>
    </lineage>
</organism>
<feature type="compositionally biased region" description="Basic and acidic residues" evidence="1">
    <location>
        <begin position="928"/>
        <end position="941"/>
    </location>
</feature>
<dbReference type="Gene3D" id="1.20.1070.10">
    <property type="entry name" value="Rhodopsin 7-helix transmembrane proteins"/>
    <property type="match status" value="1"/>
</dbReference>
<feature type="compositionally biased region" description="Polar residues" evidence="1">
    <location>
        <begin position="890"/>
        <end position="902"/>
    </location>
</feature>
<keyword evidence="2" id="KW-0812">Transmembrane</keyword>
<feature type="region of interest" description="Disordered" evidence="1">
    <location>
        <begin position="378"/>
        <end position="416"/>
    </location>
</feature>
<feature type="transmembrane region" description="Helical" evidence="2">
    <location>
        <begin position="160"/>
        <end position="187"/>
    </location>
</feature>
<feature type="compositionally biased region" description="Low complexity" evidence="1">
    <location>
        <begin position="544"/>
        <end position="559"/>
    </location>
</feature>
<evidence type="ECO:0000256" key="1">
    <source>
        <dbReference type="SAM" id="MobiDB-lite"/>
    </source>
</evidence>
<feature type="compositionally biased region" description="Polar residues" evidence="1">
    <location>
        <begin position="910"/>
        <end position="919"/>
    </location>
</feature>
<keyword evidence="2" id="KW-1133">Transmembrane helix</keyword>
<feature type="compositionally biased region" description="Polar residues" evidence="1">
    <location>
        <begin position="342"/>
        <end position="366"/>
    </location>
</feature>